<evidence type="ECO:0000313" key="1">
    <source>
        <dbReference type="EMBL" id="WSB69623.1"/>
    </source>
</evidence>
<dbReference type="Proteomes" id="UP001344251">
    <property type="component" value="Chromosome"/>
</dbReference>
<sequence>MDSQSEPSGGHPDDDAGVLVRDIVREVVAATAPDEMVLLEGLLRSDDDSAVARLSGRRRSREPLGFGLHEVTALVTPVVWLVLDEAARKVVGTLVTGAATRSRTLLRRISRRPSAPTVMPPLTPDQLESVRLRVLELGTESGLEPETVTALAERVVARLVLRPQDQLTGGGTAAEEPEA</sequence>
<evidence type="ECO:0000313" key="2">
    <source>
        <dbReference type="Proteomes" id="UP001344251"/>
    </source>
</evidence>
<protein>
    <submittedName>
        <fullName evidence="1">Uncharacterized protein</fullName>
    </submittedName>
</protein>
<dbReference type="RefSeq" id="WP_326619150.1">
    <property type="nucleotide sequence ID" value="NZ_CP109106.1"/>
</dbReference>
<keyword evidence="2" id="KW-1185">Reference proteome</keyword>
<accession>A0ABZ1FIW8</accession>
<dbReference type="EMBL" id="CP109106">
    <property type="protein sequence ID" value="WSB69623.1"/>
    <property type="molecule type" value="Genomic_DNA"/>
</dbReference>
<organism evidence="1 2">
    <name type="scientific">Streptomyces decoyicus</name>
    <dbReference type="NCBI Taxonomy" id="249567"/>
    <lineage>
        <taxon>Bacteria</taxon>
        <taxon>Bacillati</taxon>
        <taxon>Actinomycetota</taxon>
        <taxon>Actinomycetes</taxon>
        <taxon>Kitasatosporales</taxon>
        <taxon>Streptomycetaceae</taxon>
        <taxon>Streptomyces</taxon>
    </lineage>
</organism>
<proteinExistence type="predicted"/>
<name>A0ABZ1FIW8_9ACTN</name>
<gene>
    <name evidence="1" type="ORF">OG863_17630</name>
</gene>
<reference evidence="1 2" key="1">
    <citation type="submission" date="2022-10" db="EMBL/GenBank/DDBJ databases">
        <title>The complete genomes of actinobacterial strains from the NBC collection.</title>
        <authorList>
            <person name="Joergensen T.S."/>
            <person name="Alvarez Arevalo M."/>
            <person name="Sterndorff E.B."/>
            <person name="Faurdal D."/>
            <person name="Vuksanovic O."/>
            <person name="Mourched A.-S."/>
            <person name="Charusanti P."/>
            <person name="Shaw S."/>
            <person name="Blin K."/>
            <person name="Weber T."/>
        </authorList>
    </citation>
    <scope>NUCLEOTIDE SEQUENCE [LARGE SCALE GENOMIC DNA]</scope>
    <source>
        <strain evidence="1 2">NBC 01774</strain>
    </source>
</reference>